<reference evidence="1 2" key="1">
    <citation type="submission" date="2016-10" db="EMBL/GenBank/DDBJ databases">
        <authorList>
            <person name="de Groot N.N."/>
        </authorList>
    </citation>
    <scope>NUCLEOTIDE SEQUENCE [LARGE SCALE GENOMIC DNA]</scope>
    <source>
        <strain evidence="1 2">KH1P1</strain>
    </source>
</reference>
<name>A0A1I0F967_9FIRM</name>
<keyword evidence="2" id="KW-1185">Reference proteome</keyword>
<evidence type="ECO:0000313" key="2">
    <source>
        <dbReference type="Proteomes" id="UP000199820"/>
    </source>
</evidence>
<dbReference type="EMBL" id="FOIL01000024">
    <property type="protein sequence ID" value="SET54730.1"/>
    <property type="molecule type" value="Genomic_DNA"/>
</dbReference>
<gene>
    <name evidence="1" type="ORF">SAMN04487771_102417</name>
</gene>
<accession>A0A1I0F967</accession>
<dbReference type="STRING" id="1526.SAMN02910262_02508"/>
<evidence type="ECO:0000313" key="1">
    <source>
        <dbReference type="EMBL" id="SET54730.1"/>
    </source>
</evidence>
<dbReference type="OrthoDB" id="9908826at2"/>
<dbReference type="RefSeq" id="WP_074649590.1">
    <property type="nucleotide sequence ID" value="NZ_FOIL01000024.1"/>
</dbReference>
<proteinExistence type="predicted"/>
<protein>
    <submittedName>
        <fullName evidence="1">Uncharacterized protein</fullName>
    </submittedName>
</protein>
<dbReference type="AlphaFoldDB" id="A0A1I0F967"/>
<organism evidence="1 2">
    <name type="scientific">[Clostridium] aminophilum</name>
    <dbReference type="NCBI Taxonomy" id="1526"/>
    <lineage>
        <taxon>Bacteria</taxon>
        <taxon>Bacillati</taxon>
        <taxon>Bacillota</taxon>
        <taxon>Clostridia</taxon>
        <taxon>Lachnospirales</taxon>
        <taxon>Lachnospiraceae</taxon>
    </lineage>
</organism>
<sequence length="175" mass="18598">MKFENVIKTAVILTGVGVAVSGIFDIRKGRGCGDSKDSCCCGGHGEGVDGHDGDGCRFDEDDETIIEMEKECSCGSSCCRTAKGILKVLTGGIVIGLGVASAFLDFEEKIGQKNPELAERIARAEEWCQKLLDDGAAKSRVLAAQGRDLAVQGKDRAFAAWKKARETDCVGEFSD</sequence>
<dbReference type="Proteomes" id="UP000199820">
    <property type="component" value="Unassembled WGS sequence"/>
</dbReference>